<feature type="transmembrane region" description="Helical" evidence="2">
    <location>
        <begin position="29"/>
        <end position="48"/>
    </location>
</feature>
<keyword evidence="2" id="KW-0812">Transmembrane</keyword>
<name>A0A7D4QDG9_9MICO</name>
<keyword evidence="2" id="KW-0472">Membrane</keyword>
<dbReference type="AlphaFoldDB" id="A0A7D4QDG9"/>
<evidence type="ECO:0000313" key="4">
    <source>
        <dbReference type="Proteomes" id="UP000502498"/>
    </source>
</evidence>
<proteinExistence type="predicted"/>
<evidence type="ECO:0000256" key="2">
    <source>
        <dbReference type="SAM" id="Phobius"/>
    </source>
</evidence>
<gene>
    <name evidence="3" type="ORF">HQM25_13050</name>
</gene>
<organism evidence="3 4">
    <name type="scientific">Microbacterium hominis</name>
    <dbReference type="NCBI Taxonomy" id="162426"/>
    <lineage>
        <taxon>Bacteria</taxon>
        <taxon>Bacillati</taxon>
        <taxon>Actinomycetota</taxon>
        <taxon>Actinomycetes</taxon>
        <taxon>Micrococcales</taxon>
        <taxon>Microbacteriaceae</taxon>
        <taxon>Microbacterium</taxon>
    </lineage>
</organism>
<accession>A0A7D4QDG9</accession>
<dbReference type="EMBL" id="CP054038">
    <property type="protein sequence ID" value="QKJ20197.1"/>
    <property type="molecule type" value="Genomic_DNA"/>
</dbReference>
<reference evidence="3 4" key="1">
    <citation type="submission" date="2020-05" db="EMBL/GenBank/DDBJ databases">
        <title>Strain PA2F3 complete genome.</title>
        <authorList>
            <person name="Kim Y.-S."/>
            <person name="Kim S.-J."/>
            <person name="Jung H.-k."/>
            <person name="Kim S.-E."/>
            <person name="Kim K.-H."/>
        </authorList>
    </citation>
    <scope>NUCLEOTIDE SEQUENCE [LARGE SCALE GENOMIC DNA]</scope>
    <source>
        <strain evidence="3 4">PA2F3</strain>
    </source>
</reference>
<keyword evidence="2" id="KW-1133">Transmembrane helix</keyword>
<sequence length="222" mass="22710">MTVTAAPSAPAPGPATDEPRSPRRWRSRLADVLAVLAVAAIVAGVIGWQATARSALGAVSVTYDAQPVECDGADVGLRPADDGETFLVPVVPLQAGLECRLRVQVVNESAMSVDLESMTIAAFGELSALDMSVGVLQPTGIEFDASDVDAVATLSDEVIGPGTTTTYVVGFTNGGDALMDECAAMGTVLPTAVVSALGVTEALRPASTQMTWFLQGSPADCD</sequence>
<evidence type="ECO:0000256" key="1">
    <source>
        <dbReference type="SAM" id="MobiDB-lite"/>
    </source>
</evidence>
<dbReference type="RefSeq" id="WP_172990633.1">
    <property type="nucleotide sequence ID" value="NZ_CP054038.1"/>
</dbReference>
<dbReference type="Proteomes" id="UP000502498">
    <property type="component" value="Chromosome"/>
</dbReference>
<protein>
    <submittedName>
        <fullName evidence="3">Uncharacterized protein</fullName>
    </submittedName>
</protein>
<evidence type="ECO:0000313" key="3">
    <source>
        <dbReference type="EMBL" id="QKJ20197.1"/>
    </source>
</evidence>
<feature type="region of interest" description="Disordered" evidence="1">
    <location>
        <begin position="1"/>
        <end position="23"/>
    </location>
</feature>